<dbReference type="NCBIfam" id="TIGR00507">
    <property type="entry name" value="aroE"/>
    <property type="match status" value="1"/>
</dbReference>
<dbReference type="GO" id="GO:0004764">
    <property type="term" value="F:shikimate 3-dehydrogenase (NADP+) activity"/>
    <property type="evidence" value="ECO:0007669"/>
    <property type="project" value="UniProtKB-EC"/>
</dbReference>
<dbReference type="GO" id="GO:0008652">
    <property type="term" value="P:amino acid biosynthetic process"/>
    <property type="evidence" value="ECO:0007669"/>
    <property type="project" value="UniProtKB-KW"/>
</dbReference>
<reference evidence="9 10" key="1">
    <citation type="journal article" date="2023" name="G3 (Bethesda)">
        <title>A chromosome-length genome assembly and annotation of blackberry (Rubus argutus, cv. 'Hillquist').</title>
        <authorList>
            <person name="Bruna T."/>
            <person name="Aryal R."/>
            <person name="Dudchenko O."/>
            <person name="Sargent D.J."/>
            <person name="Mead D."/>
            <person name="Buti M."/>
            <person name="Cavallini A."/>
            <person name="Hytonen T."/>
            <person name="Andres J."/>
            <person name="Pham M."/>
            <person name="Weisz D."/>
            <person name="Mascagni F."/>
            <person name="Usai G."/>
            <person name="Natali L."/>
            <person name="Bassil N."/>
            <person name="Fernandez G.E."/>
            <person name="Lomsadze A."/>
            <person name="Armour M."/>
            <person name="Olukolu B."/>
            <person name="Poorten T."/>
            <person name="Britton C."/>
            <person name="Davik J."/>
            <person name="Ashrafi H."/>
            <person name="Aiden E.L."/>
            <person name="Borodovsky M."/>
            <person name="Worthington M."/>
        </authorList>
    </citation>
    <scope>NUCLEOTIDE SEQUENCE [LARGE SCALE GENOMIC DNA]</scope>
    <source>
        <strain evidence="9">PI 553951</strain>
    </source>
</reference>
<dbReference type="Pfam" id="PF18317">
    <property type="entry name" value="SDH_C"/>
    <property type="match status" value="1"/>
</dbReference>
<dbReference type="GO" id="GO:0009423">
    <property type="term" value="P:chorismate biosynthetic process"/>
    <property type="evidence" value="ECO:0007669"/>
    <property type="project" value="TreeGrafter"/>
</dbReference>
<dbReference type="InterPro" id="IPR013708">
    <property type="entry name" value="Shikimate_DH-bd_N"/>
</dbReference>
<protein>
    <recommendedName>
        <fullName evidence="1">shikimate dehydrogenase (NADP(+))</fullName>
        <ecNumber evidence="1">1.1.1.25</ecNumber>
    </recommendedName>
</protein>
<gene>
    <name evidence="9" type="ORF">M0R45_005398</name>
</gene>
<dbReference type="SUPFAM" id="SSF53223">
    <property type="entry name" value="Aminoacid dehydrogenase-like, N-terminal domain"/>
    <property type="match status" value="1"/>
</dbReference>
<evidence type="ECO:0000313" key="10">
    <source>
        <dbReference type="Proteomes" id="UP001457282"/>
    </source>
</evidence>
<name>A0AAW1YMJ0_RUBAR</name>
<dbReference type="Pfam" id="PF08501">
    <property type="entry name" value="Shikimate_dh_N"/>
    <property type="match status" value="1"/>
</dbReference>
<keyword evidence="2" id="KW-0028">Amino-acid biosynthesis</keyword>
<evidence type="ECO:0000256" key="3">
    <source>
        <dbReference type="ARBA" id="ARBA00022857"/>
    </source>
</evidence>
<proteinExistence type="inferred from homology"/>
<dbReference type="FunFam" id="3.40.50.10860:FF:000009">
    <property type="entry name" value="Bifunctional 3-dehydroquinate dehydratase/shikimate dehydrogenase, chloroplastic"/>
    <property type="match status" value="1"/>
</dbReference>
<keyword evidence="4" id="KW-0560">Oxidoreductase</keyword>
<dbReference type="GO" id="GO:0050661">
    <property type="term" value="F:NADP binding"/>
    <property type="evidence" value="ECO:0007669"/>
    <property type="project" value="InterPro"/>
</dbReference>
<evidence type="ECO:0000259" key="8">
    <source>
        <dbReference type="Pfam" id="PF18317"/>
    </source>
</evidence>
<accession>A0AAW1YMJ0</accession>
<dbReference type="Pfam" id="PF01487">
    <property type="entry name" value="DHquinase_I"/>
    <property type="match status" value="1"/>
</dbReference>
<dbReference type="Proteomes" id="UP001457282">
    <property type="component" value="Unassembled WGS sequence"/>
</dbReference>
<feature type="domain" description="Quinate/shikimate 5-dehydrogenase/glutamyl-tRNA reductase" evidence="6">
    <location>
        <begin position="382"/>
        <end position="452"/>
    </location>
</feature>
<feature type="domain" description="Shikimate dehydrogenase substrate binding N-terminal" evidence="7">
    <location>
        <begin position="260"/>
        <end position="340"/>
    </location>
</feature>
<dbReference type="GO" id="GO:0009073">
    <property type="term" value="P:aromatic amino acid family biosynthetic process"/>
    <property type="evidence" value="ECO:0007669"/>
    <property type="project" value="UniProtKB-KW"/>
</dbReference>
<dbReference type="InterPro" id="IPR011342">
    <property type="entry name" value="Shikimate_DH"/>
</dbReference>
<comment type="caution">
    <text evidence="9">The sequence shown here is derived from an EMBL/GenBank/DDBJ whole genome shotgun (WGS) entry which is preliminary data.</text>
</comment>
<dbReference type="EMBL" id="JBEDUW010000001">
    <property type="protein sequence ID" value="KAK9949888.1"/>
    <property type="molecule type" value="Genomic_DNA"/>
</dbReference>
<dbReference type="InterPro" id="IPR041121">
    <property type="entry name" value="SDH_C"/>
</dbReference>
<dbReference type="EC" id="1.1.1.25" evidence="1"/>
<dbReference type="Gene3D" id="3.40.50.10860">
    <property type="entry name" value="Leucine Dehydrogenase, chain A, domain 1"/>
    <property type="match status" value="1"/>
</dbReference>
<keyword evidence="3" id="KW-0521">NADP</keyword>
<dbReference type="Gene3D" id="3.40.50.720">
    <property type="entry name" value="NAD(P)-binding Rossmann-like Domain"/>
    <property type="match status" value="1"/>
</dbReference>
<evidence type="ECO:0000256" key="1">
    <source>
        <dbReference type="ARBA" id="ARBA00012962"/>
    </source>
</evidence>
<dbReference type="Gene3D" id="3.20.20.70">
    <property type="entry name" value="Aldolase class I"/>
    <property type="match status" value="1"/>
</dbReference>
<dbReference type="HAMAP" id="MF_00214">
    <property type="entry name" value="AroD"/>
    <property type="match status" value="1"/>
</dbReference>
<evidence type="ECO:0000259" key="6">
    <source>
        <dbReference type="Pfam" id="PF01488"/>
    </source>
</evidence>
<dbReference type="CDD" id="cd00502">
    <property type="entry name" value="DHQase_I"/>
    <property type="match status" value="1"/>
</dbReference>
<dbReference type="HAMAP" id="MF_00222">
    <property type="entry name" value="Shikimate_DH_AroE"/>
    <property type="match status" value="1"/>
</dbReference>
<dbReference type="InterPro" id="IPR013785">
    <property type="entry name" value="Aldolase_TIM"/>
</dbReference>
<dbReference type="GO" id="GO:0003855">
    <property type="term" value="F:3-dehydroquinate dehydratase activity"/>
    <property type="evidence" value="ECO:0007669"/>
    <property type="project" value="InterPro"/>
</dbReference>
<keyword evidence="5" id="KW-0057">Aromatic amino acid biosynthesis</keyword>
<sequence>MDSQNITLASAEGLQVGGEGMRKNSTLVCAPIVAESVEKMVADMVRAKAIGADLVEIRLDHLKVFNCNQDVKTLIEQSPLPTLFTYRPKWEGGQYDGDEMARLDALRLAMELGADYIDVELQVAQEFVDSIYDKKPEKFKVIVSSHNYQETPSAEALGNLVATIQATGADIVKIATTALDITDVARIFQITVHSQVPIIGLVMGERGLISRILCAKFGGYLTFGTIDSGAVSAPGQPTIKDILHLYNFRQIGPDTKVFGIIGKPVSHSKSPILHNEGFKSVGFNGVYLHLLVDDIAKFLQTYSSTDFAGFSVTIPHKEAALKCCDEVDPVAKSIGAINCIIRRPTDGKLYGLNTDYVGAISAIEDGLRGSLNSSYLSSSPLAGRLFVVIGAGGAGKALAYGAKQKGARIVIANRTYDRARELADTIGGEALSLSDLEKFHPEDGMILANTTSIGMQPKVNETPISKRALRSYSLVFDAVYTPKITRLLREAEESGAKVVSGSEMFIGQAYEQFERFTGLPAPKELFRKVVESTS</sequence>
<dbReference type="Pfam" id="PF01488">
    <property type="entry name" value="Shikimate_DH"/>
    <property type="match status" value="1"/>
</dbReference>
<dbReference type="InterPro" id="IPR046346">
    <property type="entry name" value="Aminoacid_DH-like_N_sf"/>
</dbReference>
<evidence type="ECO:0000259" key="7">
    <source>
        <dbReference type="Pfam" id="PF08501"/>
    </source>
</evidence>
<dbReference type="FunFam" id="3.20.20.70:FF:000142">
    <property type="entry name" value="bifunctional 3-dehydroquinate dehydratase/shikimate dehydrogenase, chloroplastic"/>
    <property type="match status" value="1"/>
</dbReference>
<evidence type="ECO:0000256" key="2">
    <source>
        <dbReference type="ARBA" id="ARBA00022605"/>
    </source>
</evidence>
<dbReference type="InterPro" id="IPR036291">
    <property type="entry name" value="NAD(P)-bd_dom_sf"/>
</dbReference>
<dbReference type="InterPro" id="IPR001381">
    <property type="entry name" value="DHquinase_I"/>
</dbReference>
<evidence type="ECO:0000313" key="9">
    <source>
        <dbReference type="EMBL" id="KAK9949888.1"/>
    </source>
</evidence>
<dbReference type="GO" id="GO:0019632">
    <property type="term" value="P:shikimate metabolic process"/>
    <property type="evidence" value="ECO:0007669"/>
    <property type="project" value="InterPro"/>
</dbReference>
<keyword evidence="10" id="KW-1185">Reference proteome</keyword>
<dbReference type="InterPro" id="IPR006151">
    <property type="entry name" value="Shikm_DH/Glu-tRNA_Rdtase"/>
</dbReference>
<evidence type="ECO:0000256" key="5">
    <source>
        <dbReference type="ARBA" id="ARBA00023141"/>
    </source>
</evidence>
<dbReference type="FunFam" id="3.40.50.720:FF:000172">
    <property type="entry name" value="Bifunctional 3-dehydroquinate dehydratase/shikimate dehydrogenase, chloroplastic"/>
    <property type="match status" value="1"/>
</dbReference>
<dbReference type="PANTHER" id="PTHR21089">
    <property type="entry name" value="SHIKIMATE DEHYDROGENASE"/>
    <property type="match status" value="1"/>
</dbReference>
<feature type="domain" description="SDH C-terminal" evidence="8">
    <location>
        <begin position="501"/>
        <end position="531"/>
    </location>
</feature>
<evidence type="ECO:0000256" key="4">
    <source>
        <dbReference type="ARBA" id="ARBA00023002"/>
    </source>
</evidence>
<organism evidence="9 10">
    <name type="scientific">Rubus argutus</name>
    <name type="common">Southern blackberry</name>
    <dbReference type="NCBI Taxonomy" id="59490"/>
    <lineage>
        <taxon>Eukaryota</taxon>
        <taxon>Viridiplantae</taxon>
        <taxon>Streptophyta</taxon>
        <taxon>Embryophyta</taxon>
        <taxon>Tracheophyta</taxon>
        <taxon>Spermatophyta</taxon>
        <taxon>Magnoliopsida</taxon>
        <taxon>eudicotyledons</taxon>
        <taxon>Gunneridae</taxon>
        <taxon>Pentapetalae</taxon>
        <taxon>rosids</taxon>
        <taxon>fabids</taxon>
        <taxon>Rosales</taxon>
        <taxon>Rosaceae</taxon>
        <taxon>Rosoideae</taxon>
        <taxon>Rosoideae incertae sedis</taxon>
        <taxon>Rubus</taxon>
    </lineage>
</organism>
<dbReference type="SUPFAM" id="SSF51569">
    <property type="entry name" value="Aldolase"/>
    <property type="match status" value="1"/>
</dbReference>
<dbReference type="AlphaFoldDB" id="A0AAW1YMJ0"/>
<dbReference type="InterPro" id="IPR022893">
    <property type="entry name" value="Shikimate_DH_fam"/>
</dbReference>
<dbReference type="CDD" id="cd01065">
    <property type="entry name" value="NAD_bind_Shikimate_DH"/>
    <property type="match status" value="1"/>
</dbReference>
<dbReference type="SUPFAM" id="SSF51735">
    <property type="entry name" value="NAD(P)-binding Rossmann-fold domains"/>
    <property type="match status" value="1"/>
</dbReference>
<dbReference type="PANTHER" id="PTHR21089:SF1">
    <property type="entry name" value="BIFUNCTIONAL 3-DEHYDROQUINATE DEHYDRATASE_SHIKIMATE DEHYDROGENASE, CHLOROPLASTIC"/>
    <property type="match status" value="1"/>
</dbReference>
<dbReference type="NCBIfam" id="TIGR01093">
    <property type="entry name" value="aroD"/>
    <property type="match status" value="1"/>
</dbReference>